<evidence type="ECO:0000313" key="1">
    <source>
        <dbReference type="EMBL" id="MBB4097326.1"/>
    </source>
</evidence>
<organism evidence="1 2">
    <name type="scientific">Sphingomonas kyeonggiensis</name>
    <dbReference type="NCBI Taxonomy" id="1268553"/>
    <lineage>
        <taxon>Bacteria</taxon>
        <taxon>Pseudomonadati</taxon>
        <taxon>Pseudomonadota</taxon>
        <taxon>Alphaproteobacteria</taxon>
        <taxon>Sphingomonadales</taxon>
        <taxon>Sphingomonadaceae</taxon>
        <taxon>Sphingomonas</taxon>
    </lineage>
</organism>
<name>A0A7W6NW55_9SPHN</name>
<dbReference type="EMBL" id="JACIEH010000001">
    <property type="protein sequence ID" value="MBB4097326.1"/>
    <property type="molecule type" value="Genomic_DNA"/>
</dbReference>
<protein>
    <submittedName>
        <fullName evidence="1">Uncharacterized protein</fullName>
    </submittedName>
</protein>
<proteinExistence type="predicted"/>
<dbReference type="AlphaFoldDB" id="A0A7W6NW55"/>
<keyword evidence="2" id="KW-1185">Reference proteome</keyword>
<dbReference type="RefSeq" id="WP_183994870.1">
    <property type="nucleotide sequence ID" value="NZ_JACIEH010000001.1"/>
</dbReference>
<reference evidence="1 2" key="1">
    <citation type="submission" date="2020-08" db="EMBL/GenBank/DDBJ databases">
        <title>Genomic Encyclopedia of Type Strains, Phase IV (KMG-IV): sequencing the most valuable type-strain genomes for metagenomic binning, comparative biology and taxonomic classification.</title>
        <authorList>
            <person name="Goeker M."/>
        </authorList>
    </citation>
    <scope>NUCLEOTIDE SEQUENCE [LARGE SCALE GENOMIC DNA]</scope>
    <source>
        <strain evidence="1 2">DSM 101806</strain>
    </source>
</reference>
<evidence type="ECO:0000313" key="2">
    <source>
        <dbReference type="Proteomes" id="UP000557392"/>
    </source>
</evidence>
<sequence length="70" mass="7802">MPTVEENSPPYSDADYYGFVLTGLFGVIDDAEASQCDPEGIAFPRQARDLFWAEFQRRHPGAWDPKPPAG</sequence>
<gene>
    <name evidence="1" type="ORF">GGR46_000859</name>
</gene>
<dbReference type="Proteomes" id="UP000557392">
    <property type="component" value="Unassembled WGS sequence"/>
</dbReference>
<accession>A0A7W6NW55</accession>
<comment type="caution">
    <text evidence="1">The sequence shown here is derived from an EMBL/GenBank/DDBJ whole genome shotgun (WGS) entry which is preliminary data.</text>
</comment>